<proteinExistence type="predicted"/>
<evidence type="ECO:0000313" key="6">
    <source>
        <dbReference type="EMBL" id="MDT0605537.1"/>
    </source>
</evidence>
<dbReference type="SUPFAM" id="SSF46894">
    <property type="entry name" value="C-terminal effector domain of the bipartite response regulators"/>
    <property type="match status" value="1"/>
</dbReference>
<name>A0ABU3A7I9_9FLAO</name>
<evidence type="ECO:0000313" key="7">
    <source>
        <dbReference type="Proteomes" id="UP001255246"/>
    </source>
</evidence>
<feature type="transmembrane region" description="Helical" evidence="4">
    <location>
        <begin position="146"/>
        <end position="163"/>
    </location>
</feature>
<dbReference type="Pfam" id="PF00196">
    <property type="entry name" value="GerE"/>
    <property type="match status" value="1"/>
</dbReference>
<gene>
    <name evidence="6" type="ORF">RM706_00760</name>
</gene>
<evidence type="ECO:0000256" key="1">
    <source>
        <dbReference type="ARBA" id="ARBA00023015"/>
    </source>
</evidence>
<organism evidence="6 7">
    <name type="scientific">Croceitalea rosinachiae</name>
    <dbReference type="NCBI Taxonomy" id="3075596"/>
    <lineage>
        <taxon>Bacteria</taxon>
        <taxon>Pseudomonadati</taxon>
        <taxon>Bacteroidota</taxon>
        <taxon>Flavobacteriia</taxon>
        <taxon>Flavobacteriales</taxon>
        <taxon>Flavobacteriaceae</taxon>
        <taxon>Croceitalea</taxon>
    </lineage>
</organism>
<comment type="caution">
    <text evidence="6">The sequence shown here is derived from an EMBL/GenBank/DDBJ whole genome shotgun (WGS) entry which is preliminary data.</text>
</comment>
<accession>A0ABU3A7I9</accession>
<keyword evidence="7" id="KW-1185">Reference proteome</keyword>
<keyword evidence="4" id="KW-0472">Membrane</keyword>
<dbReference type="PANTHER" id="PTHR44688">
    <property type="entry name" value="DNA-BINDING TRANSCRIPTIONAL ACTIVATOR DEVR_DOSR"/>
    <property type="match status" value="1"/>
</dbReference>
<feature type="domain" description="HTH luxR-type" evidence="5">
    <location>
        <begin position="169"/>
        <end position="234"/>
    </location>
</feature>
<dbReference type="InterPro" id="IPR000792">
    <property type="entry name" value="Tscrpt_reg_LuxR_C"/>
</dbReference>
<dbReference type="Proteomes" id="UP001255246">
    <property type="component" value="Unassembled WGS sequence"/>
</dbReference>
<evidence type="ECO:0000256" key="3">
    <source>
        <dbReference type="ARBA" id="ARBA00023163"/>
    </source>
</evidence>
<dbReference type="PRINTS" id="PR00038">
    <property type="entry name" value="HTHLUXR"/>
</dbReference>
<dbReference type="InterPro" id="IPR016032">
    <property type="entry name" value="Sig_transdc_resp-reg_C-effctor"/>
</dbReference>
<dbReference type="CDD" id="cd06170">
    <property type="entry name" value="LuxR_C_like"/>
    <property type="match status" value="1"/>
</dbReference>
<sequence>MRVVYFFLLMVTINLSGQESSNPPNNLVFIDVAAFDELTLKEWKKFKYFENQLESSESSEEVKGNHLKKYSRDSLNILAVKLIAVKVLDNKELLELDISENAGYYEDLLNQLRESSIDPKNYLFLEIRLNLYLNEILEKKVQQSKWLISGLVLLVLILGFIVFKKWRIGISARPQLSNQEKTIQSLILQGKSNKEIASELFISMSTVKTHITNLYSKLKVANRQELFQNSTGTST</sequence>
<dbReference type="PANTHER" id="PTHR44688:SF16">
    <property type="entry name" value="DNA-BINDING TRANSCRIPTIONAL ACTIVATOR DEVR_DOSR"/>
    <property type="match status" value="1"/>
</dbReference>
<keyword evidence="3" id="KW-0804">Transcription</keyword>
<dbReference type="InterPro" id="IPR036388">
    <property type="entry name" value="WH-like_DNA-bd_sf"/>
</dbReference>
<keyword evidence="4" id="KW-1133">Transmembrane helix</keyword>
<evidence type="ECO:0000256" key="4">
    <source>
        <dbReference type="SAM" id="Phobius"/>
    </source>
</evidence>
<keyword evidence="1" id="KW-0805">Transcription regulation</keyword>
<dbReference type="Gene3D" id="1.10.10.10">
    <property type="entry name" value="Winged helix-like DNA-binding domain superfamily/Winged helix DNA-binding domain"/>
    <property type="match status" value="1"/>
</dbReference>
<dbReference type="PROSITE" id="PS50043">
    <property type="entry name" value="HTH_LUXR_2"/>
    <property type="match status" value="1"/>
</dbReference>
<protein>
    <submittedName>
        <fullName evidence="6">LuxR C-terminal-related transcriptional regulator</fullName>
    </submittedName>
</protein>
<dbReference type="SMART" id="SM00421">
    <property type="entry name" value="HTH_LUXR"/>
    <property type="match status" value="1"/>
</dbReference>
<dbReference type="EMBL" id="JAVRHR010000001">
    <property type="protein sequence ID" value="MDT0605537.1"/>
    <property type="molecule type" value="Genomic_DNA"/>
</dbReference>
<dbReference type="PROSITE" id="PS00622">
    <property type="entry name" value="HTH_LUXR_1"/>
    <property type="match status" value="1"/>
</dbReference>
<keyword evidence="4" id="KW-0812">Transmembrane</keyword>
<evidence type="ECO:0000256" key="2">
    <source>
        <dbReference type="ARBA" id="ARBA00023125"/>
    </source>
</evidence>
<dbReference type="RefSeq" id="WP_311349108.1">
    <property type="nucleotide sequence ID" value="NZ_JAVRHR010000001.1"/>
</dbReference>
<keyword evidence="2" id="KW-0238">DNA-binding</keyword>
<reference evidence="6 7" key="1">
    <citation type="submission" date="2023-09" db="EMBL/GenBank/DDBJ databases">
        <authorList>
            <person name="Rey-Velasco X."/>
        </authorList>
    </citation>
    <scope>NUCLEOTIDE SEQUENCE [LARGE SCALE GENOMIC DNA]</scope>
    <source>
        <strain evidence="6 7">F388</strain>
    </source>
</reference>
<evidence type="ECO:0000259" key="5">
    <source>
        <dbReference type="PROSITE" id="PS50043"/>
    </source>
</evidence>